<proteinExistence type="predicted"/>
<keyword evidence="2" id="KW-1185">Reference proteome</keyword>
<comment type="caution">
    <text evidence="1">The sequence shown here is derived from an EMBL/GenBank/DDBJ whole genome shotgun (WGS) entry which is preliminary data.</text>
</comment>
<dbReference type="Proteomes" id="UP000236327">
    <property type="component" value="Unassembled WGS sequence"/>
</dbReference>
<dbReference type="EMBL" id="LYMM01000076">
    <property type="protein sequence ID" value="PNU02352.1"/>
    <property type="molecule type" value="Genomic_DNA"/>
</dbReference>
<sequence length="60" mass="6662">MVFDHKSFPGVLEIDGERLQAFAGQAGMYAQALESVTGRPCHQFWLHQPIAATMTRMILG</sequence>
<evidence type="ECO:0000313" key="2">
    <source>
        <dbReference type="Proteomes" id="UP000236327"/>
    </source>
</evidence>
<name>A0A2K2FU96_9SPHN</name>
<evidence type="ECO:0000313" key="1">
    <source>
        <dbReference type="EMBL" id="PNU02352.1"/>
    </source>
</evidence>
<accession>A0A2K2FU96</accession>
<reference evidence="1 2" key="1">
    <citation type="submission" date="2016-05" db="EMBL/GenBank/DDBJ databases">
        <title>Complete genome sequence of Novosphingobium guangzhouense SA925(T).</title>
        <authorList>
            <person name="Sha S."/>
        </authorList>
    </citation>
    <scope>NUCLEOTIDE SEQUENCE [LARGE SCALE GENOMIC DNA]</scope>
    <source>
        <strain evidence="1 2">SA925</strain>
    </source>
</reference>
<organism evidence="1 2">
    <name type="scientific">Novosphingobium guangzhouense</name>
    <dbReference type="NCBI Taxonomy" id="1850347"/>
    <lineage>
        <taxon>Bacteria</taxon>
        <taxon>Pseudomonadati</taxon>
        <taxon>Pseudomonadota</taxon>
        <taxon>Alphaproteobacteria</taxon>
        <taxon>Sphingomonadales</taxon>
        <taxon>Sphingomonadaceae</taxon>
        <taxon>Novosphingobium</taxon>
    </lineage>
</organism>
<protein>
    <submittedName>
        <fullName evidence="1">Uncharacterized protein</fullName>
    </submittedName>
</protein>
<gene>
    <name evidence="1" type="ORF">A8V01_26425</name>
</gene>
<dbReference type="AlphaFoldDB" id="A0A2K2FU96"/>